<dbReference type="InterPro" id="IPR036038">
    <property type="entry name" value="Aminotransferase-like"/>
</dbReference>
<comment type="similarity">
    <text evidence="2 5">Belongs to the class-IV pyridoxal-phosphate-dependent aminotransferase family.</text>
</comment>
<sequence length="291" mass="32240">MKIALNGRICEEKEAVISVYDHGFLYGLGLFETFRSYGGRPFLLEEHLRRLSAGCEELGIGYVPDPAETAKLIGQLLSDNGLADAYIRLSVSAGVEQLGLPAADYESPNVILYMKPLPPRDPLVYEHGKAIQRLALPRNSPEGTVRFKSFHYMNNILAKREMRSYPWASGAEGIFLDGQGYVAEGIVSNLFWIRQGVVYTPSLDTGILRGITRDYVIGAAARTGMVVNEGLYAWEEVMRADEAFLTNSVQELVPVCRGYDVLGRVSAIGQGVPGPWTRKLMEEYRTAAVRE</sequence>
<dbReference type="Proteomes" id="UP000639396">
    <property type="component" value="Unassembled WGS sequence"/>
</dbReference>
<evidence type="ECO:0000256" key="6">
    <source>
        <dbReference type="RuleBase" id="RU004516"/>
    </source>
</evidence>
<dbReference type="InterPro" id="IPR043131">
    <property type="entry name" value="BCAT-like_N"/>
</dbReference>
<dbReference type="PANTHER" id="PTHR42743:SF11">
    <property type="entry name" value="AMINODEOXYCHORISMATE LYASE"/>
    <property type="match status" value="1"/>
</dbReference>
<dbReference type="EC" id="4.1.3.38" evidence="7"/>
<dbReference type="CDD" id="cd00449">
    <property type="entry name" value="PLPDE_IV"/>
    <property type="match status" value="1"/>
</dbReference>
<keyword evidence="8" id="KW-1185">Reference proteome</keyword>
<dbReference type="AlphaFoldDB" id="A0A927CDH8"/>
<dbReference type="GO" id="GO:0046394">
    <property type="term" value="P:carboxylic acid biosynthetic process"/>
    <property type="evidence" value="ECO:0007669"/>
    <property type="project" value="UniProtKB-ARBA"/>
</dbReference>
<dbReference type="EMBL" id="JACXJA010000051">
    <property type="protein sequence ID" value="MBD2866069.1"/>
    <property type="molecule type" value="Genomic_DNA"/>
</dbReference>
<dbReference type="PROSITE" id="PS00770">
    <property type="entry name" value="AA_TRANSFER_CLASS_4"/>
    <property type="match status" value="1"/>
</dbReference>
<dbReference type="GO" id="GO:0008652">
    <property type="term" value="P:amino acid biosynthetic process"/>
    <property type="evidence" value="ECO:0007669"/>
    <property type="project" value="UniProtKB-ARBA"/>
</dbReference>
<dbReference type="InterPro" id="IPR043132">
    <property type="entry name" value="BCAT-like_C"/>
</dbReference>
<dbReference type="RefSeq" id="WP_190931687.1">
    <property type="nucleotide sequence ID" value="NZ_JACXJA010000051.1"/>
</dbReference>
<comment type="caution">
    <text evidence="7">The sequence shown here is derived from an EMBL/GenBank/DDBJ whole genome shotgun (WGS) entry which is preliminary data.</text>
</comment>
<evidence type="ECO:0000313" key="8">
    <source>
        <dbReference type="Proteomes" id="UP000639396"/>
    </source>
</evidence>
<dbReference type="Gene3D" id="3.30.470.10">
    <property type="match status" value="1"/>
</dbReference>
<dbReference type="InterPro" id="IPR001544">
    <property type="entry name" value="Aminotrans_IV"/>
</dbReference>
<comment type="cofactor">
    <cofactor evidence="1 6">
        <name>pyridoxal 5'-phosphate</name>
        <dbReference type="ChEBI" id="CHEBI:597326"/>
    </cofactor>
</comment>
<dbReference type="InterPro" id="IPR018300">
    <property type="entry name" value="Aminotrans_IV_CS"/>
</dbReference>
<dbReference type="PANTHER" id="PTHR42743">
    <property type="entry name" value="AMINO-ACID AMINOTRANSFERASE"/>
    <property type="match status" value="1"/>
</dbReference>
<dbReference type="Gene3D" id="3.20.10.10">
    <property type="entry name" value="D-amino Acid Aminotransferase, subunit A, domain 2"/>
    <property type="match status" value="1"/>
</dbReference>
<comment type="subunit">
    <text evidence="3">Homodimer.</text>
</comment>
<protein>
    <submittedName>
        <fullName evidence="7">Aminodeoxychorismate lyase</fullName>
        <ecNumber evidence="7">4.1.3.38</ecNumber>
    </submittedName>
</protein>
<proteinExistence type="inferred from homology"/>
<accession>A0A927CDH8</accession>
<dbReference type="SUPFAM" id="SSF56752">
    <property type="entry name" value="D-aminoacid aminotransferase-like PLP-dependent enzymes"/>
    <property type="match status" value="1"/>
</dbReference>
<evidence type="ECO:0000256" key="2">
    <source>
        <dbReference type="ARBA" id="ARBA00009320"/>
    </source>
</evidence>
<gene>
    <name evidence="7" type="primary">pabC</name>
    <name evidence="7" type="ORF">IDH45_29195</name>
</gene>
<dbReference type="GO" id="GO:0008696">
    <property type="term" value="F:4-amino-4-deoxychorismate lyase activity"/>
    <property type="evidence" value="ECO:0007669"/>
    <property type="project" value="UniProtKB-EC"/>
</dbReference>
<keyword evidence="4 6" id="KW-0663">Pyridoxal phosphate</keyword>
<name>A0A927CDH8_9BACL</name>
<dbReference type="NCBIfam" id="NF005800">
    <property type="entry name" value="PRK07650.1"/>
    <property type="match status" value="1"/>
</dbReference>
<reference evidence="7" key="1">
    <citation type="submission" date="2020-09" db="EMBL/GenBank/DDBJ databases">
        <title>A novel bacterium of genus Paenibacillus, isolated from South China Sea.</title>
        <authorList>
            <person name="Huang H."/>
            <person name="Mo K."/>
            <person name="Hu Y."/>
        </authorList>
    </citation>
    <scope>NUCLEOTIDE SEQUENCE</scope>
    <source>
        <strain evidence="7">IB182363</strain>
    </source>
</reference>
<dbReference type="InterPro" id="IPR050571">
    <property type="entry name" value="Class-IV_PLP-Dep_Aminotrnsfr"/>
</dbReference>
<evidence type="ECO:0000256" key="3">
    <source>
        <dbReference type="ARBA" id="ARBA00011738"/>
    </source>
</evidence>
<evidence type="ECO:0000256" key="5">
    <source>
        <dbReference type="RuleBase" id="RU004106"/>
    </source>
</evidence>
<evidence type="ECO:0000256" key="1">
    <source>
        <dbReference type="ARBA" id="ARBA00001933"/>
    </source>
</evidence>
<evidence type="ECO:0000313" key="7">
    <source>
        <dbReference type="EMBL" id="MBD2866069.1"/>
    </source>
</evidence>
<keyword evidence="7" id="KW-0456">Lyase</keyword>
<dbReference type="GO" id="GO:0005829">
    <property type="term" value="C:cytosol"/>
    <property type="evidence" value="ECO:0007669"/>
    <property type="project" value="TreeGrafter"/>
</dbReference>
<dbReference type="Pfam" id="PF01063">
    <property type="entry name" value="Aminotran_4"/>
    <property type="match status" value="1"/>
</dbReference>
<dbReference type="FunFam" id="3.20.10.10:FF:000002">
    <property type="entry name" value="D-alanine aminotransferase"/>
    <property type="match status" value="1"/>
</dbReference>
<evidence type="ECO:0000256" key="4">
    <source>
        <dbReference type="ARBA" id="ARBA00022898"/>
    </source>
</evidence>
<organism evidence="7 8">
    <name type="scientific">Paenibacillus oceani</name>
    <dbReference type="NCBI Taxonomy" id="2772510"/>
    <lineage>
        <taxon>Bacteria</taxon>
        <taxon>Bacillati</taxon>
        <taxon>Bacillota</taxon>
        <taxon>Bacilli</taxon>
        <taxon>Bacillales</taxon>
        <taxon>Paenibacillaceae</taxon>
        <taxon>Paenibacillus</taxon>
    </lineage>
</organism>